<dbReference type="Gene3D" id="1.25.10.10">
    <property type="entry name" value="Leucine-rich Repeat Variant"/>
    <property type="match status" value="2"/>
</dbReference>
<dbReference type="EMBL" id="SCEB01002276">
    <property type="protein sequence ID" value="RXM95561.1"/>
    <property type="molecule type" value="Genomic_DNA"/>
</dbReference>
<sequence>MRLRLFLSVAAASNISDTLRALSSPFPSGCLLRYWNGERLVVDRLWVSLVNIVKAVRTASSDEMKEEQTHDILQALESLQTLLDSSSLDVMVEQLARFTEQCKLDFSHRYLAAQKGAYPTILSCCRRTVGERGLLLKALGALAALTDGQPDLLDADGRGLLIETLRENRTDPSVTSLAIRVARNCCLKHEQNRQALVKAGLLPLLTGAIASHGAEPELVRLACSTLRVMTFDDDIRVAFGQAHEHAKLIVLENAGLKVIIEAAKGMLEPFSLSRLELVKQVMSAIRAIAGNDDVKDAIVQAGGTDLIVLAMNRHMGNAQVCEQGCAALCMLALRKPENCKAIMENGGALAALQAMKAHPGEVNVQKQACMVLRNLVSRTSDYSLAILELGAEALISQALVAHRDCGDVAKAALRDLGCKVELRELWTGKKGSLSQ</sequence>
<proteinExistence type="predicted"/>
<gene>
    <name evidence="2" type="ORF">EOD39_16724</name>
</gene>
<dbReference type="SMART" id="SM00185">
    <property type="entry name" value="ARM"/>
    <property type="match status" value="4"/>
</dbReference>
<dbReference type="SUPFAM" id="SSF48371">
    <property type="entry name" value="ARM repeat"/>
    <property type="match status" value="1"/>
</dbReference>
<organism evidence="2 3">
    <name type="scientific">Acipenser ruthenus</name>
    <name type="common">Sterlet sturgeon</name>
    <dbReference type="NCBI Taxonomy" id="7906"/>
    <lineage>
        <taxon>Eukaryota</taxon>
        <taxon>Metazoa</taxon>
        <taxon>Chordata</taxon>
        <taxon>Craniata</taxon>
        <taxon>Vertebrata</taxon>
        <taxon>Euteleostomi</taxon>
        <taxon>Actinopterygii</taxon>
        <taxon>Chondrostei</taxon>
        <taxon>Acipenseriformes</taxon>
        <taxon>Acipenseridae</taxon>
        <taxon>Acipenser</taxon>
    </lineage>
</organism>
<evidence type="ECO:0000313" key="3">
    <source>
        <dbReference type="Proteomes" id="UP000289886"/>
    </source>
</evidence>
<evidence type="ECO:0000256" key="1">
    <source>
        <dbReference type="ARBA" id="ARBA00022737"/>
    </source>
</evidence>
<dbReference type="Proteomes" id="UP000289886">
    <property type="component" value="Unassembled WGS sequence"/>
</dbReference>
<dbReference type="InterPro" id="IPR016024">
    <property type="entry name" value="ARM-type_fold"/>
</dbReference>
<dbReference type="InterPro" id="IPR011989">
    <property type="entry name" value="ARM-like"/>
</dbReference>
<dbReference type="InterPro" id="IPR000225">
    <property type="entry name" value="Armadillo"/>
</dbReference>
<keyword evidence="3" id="KW-1185">Reference proteome</keyword>
<dbReference type="FunFam" id="1.25.10.10:FF:000669">
    <property type="entry name" value="Armadillo repeat-containing protein 6"/>
    <property type="match status" value="1"/>
</dbReference>
<comment type="caution">
    <text evidence="2">The sequence shown here is derived from an EMBL/GenBank/DDBJ whole genome shotgun (WGS) entry which is preliminary data.</text>
</comment>
<dbReference type="AlphaFoldDB" id="A0A444V568"/>
<reference evidence="2 3" key="1">
    <citation type="submission" date="2019-01" db="EMBL/GenBank/DDBJ databases">
        <title>Draft Genome and Complete Hox-Cluster Characterization of the Sterlet Sturgeon (Acipenser ruthenus).</title>
        <authorList>
            <person name="Wei Q."/>
        </authorList>
    </citation>
    <scope>NUCLEOTIDE SEQUENCE [LARGE SCALE GENOMIC DNA]</scope>
    <source>
        <strain evidence="2">WHYD16114868_AA</strain>
        <tissue evidence="2">Blood</tissue>
    </source>
</reference>
<dbReference type="PANTHER" id="PTHR22895:SF0">
    <property type="entry name" value="ARMADILLO REPEAT-CONTAINING PROTEIN 6"/>
    <property type="match status" value="1"/>
</dbReference>
<name>A0A444V568_ACIRT</name>
<dbReference type="PANTHER" id="PTHR22895">
    <property type="entry name" value="ARMADILLO REPEAT-CONTAINING PROTEIN 6"/>
    <property type="match status" value="1"/>
</dbReference>
<protein>
    <submittedName>
        <fullName evidence="2">Armadillo repeat-containing protein 6</fullName>
    </submittedName>
</protein>
<accession>A0A444V568</accession>
<evidence type="ECO:0000313" key="2">
    <source>
        <dbReference type="EMBL" id="RXM95561.1"/>
    </source>
</evidence>
<dbReference type="GO" id="GO:0002244">
    <property type="term" value="P:hematopoietic progenitor cell differentiation"/>
    <property type="evidence" value="ECO:0007669"/>
    <property type="project" value="TreeGrafter"/>
</dbReference>
<keyword evidence="1" id="KW-0677">Repeat</keyword>